<comment type="subcellular location">
    <subcellularLocation>
        <location evidence="1 7">Cytoplasm</location>
    </subcellularLocation>
</comment>
<evidence type="ECO:0000256" key="6">
    <source>
        <dbReference type="ARBA" id="ARBA00023054"/>
    </source>
</evidence>
<name>B6JVK9_SCHJY</name>
<keyword evidence="6 7" id="KW-0175">Coiled coil</keyword>
<feature type="compositionally biased region" description="Low complexity" evidence="8">
    <location>
        <begin position="776"/>
        <end position="801"/>
    </location>
</feature>
<evidence type="ECO:0000313" key="9">
    <source>
        <dbReference type="EMBL" id="EEB05410.1"/>
    </source>
</evidence>
<dbReference type="RefSeq" id="XP_002171703.1">
    <property type="nucleotide sequence ID" value="XM_002171667.2"/>
</dbReference>
<feature type="compositionally biased region" description="Basic residues" evidence="8">
    <location>
        <begin position="161"/>
        <end position="173"/>
    </location>
</feature>
<feature type="compositionally biased region" description="Acidic residues" evidence="8">
    <location>
        <begin position="512"/>
        <end position="533"/>
    </location>
</feature>
<feature type="compositionally biased region" description="Basic and acidic residues" evidence="8">
    <location>
        <begin position="584"/>
        <end position="607"/>
    </location>
</feature>
<dbReference type="STRING" id="402676.B6JVK9"/>
<evidence type="ECO:0000256" key="7">
    <source>
        <dbReference type="RuleBase" id="RU049441"/>
    </source>
</evidence>
<evidence type="ECO:0000256" key="5">
    <source>
        <dbReference type="ARBA" id="ARBA00023016"/>
    </source>
</evidence>
<feature type="compositionally biased region" description="Basic residues" evidence="8">
    <location>
        <begin position="32"/>
        <end position="45"/>
    </location>
</feature>
<dbReference type="PANTHER" id="PTHR31780">
    <property type="entry name" value="STRESS RESPONSE PROTEIN NST1-RELATED"/>
    <property type="match status" value="1"/>
</dbReference>
<dbReference type="AlphaFoldDB" id="B6JVK9"/>
<evidence type="ECO:0000256" key="3">
    <source>
        <dbReference type="ARBA" id="ARBA00020733"/>
    </source>
</evidence>
<dbReference type="GO" id="GO:0005737">
    <property type="term" value="C:cytoplasm"/>
    <property type="evidence" value="ECO:0007669"/>
    <property type="project" value="UniProtKB-SubCell"/>
</dbReference>
<feature type="region of interest" description="Disordered" evidence="8">
    <location>
        <begin position="143"/>
        <end position="188"/>
    </location>
</feature>
<dbReference type="HOGENOM" id="CLU_281888_0_0_1"/>
<proteinExistence type="inferred from homology"/>
<organism evidence="9 11">
    <name type="scientific">Schizosaccharomyces japonicus (strain yFS275 / FY16936)</name>
    <name type="common">Fission yeast</name>
    <dbReference type="NCBI Taxonomy" id="402676"/>
    <lineage>
        <taxon>Eukaryota</taxon>
        <taxon>Fungi</taxon>
        <taxon>Dikarya</taxon>
        <taxon>Ascomycota</taxon>
        <taxon>Taphrinomycotina</taxon>
        <taxon>Schizosaccharomycetes</taxon>
        <taxon>Schizosaccharomycetales</taxon>
        <taxon>Schizosaccharomycetaceae</taxon>
        <taxon>Schizosaccharomyces</taxon>
    </lineage>
</organism>
<feature type="region of interest" description="Disordered" evidence="8">
    <location>
        <begin position="26"/>
        <end position="45"/>
    </location>
</feature>
<evidence type="ECO:0000256" key="2">
    <source>
        <dbReference type="ARBA" id="ARBA00007112"/>
    </source>
</evidence>
<dbReference type="GeneID" id="7049569"/>
<feature type="region of interest" description="Disordered" evidence="8">
    <location>
        <begin position="501"/>
        <end position="533"/>
    </location>
</feature>
<dbReference type="OrthoDB" id="21629at2759"/>
<evidence type="ECO:0000256" key="4">
    <source>
        <dbReference type="ARBA" id="ARBA00022490"/>
    </source>
</evidence>
<evidence type="ECO:0000313" key="10">
    <source>
        <dbReference type="JaponicusDB" id="SJAG_00423"/>
    </source>
</evidence>
<comment type="function">
    <text evidence="7">May act as a negative regulator of salt tolerance.</text>
</comment>
<dbReference type="InterPro" id="IPR025279">
    <property type="entry name" value="NST1"/>
</dbReference>
<feature type="region of interest" description="Disordered" evidence="8">
    <location>
        <begin position="584"/>
        <end position="801"/>
    </location>
</feature>
<keyword evidence="4 7" id="KW-0963">Cytoplasm</keyword>
<protein>
    <recommendedName>
        <fullName evidence="3 7">Stress response protein NST1</fullName>
    </recommendedName>
</protein>
<keyword evidence="5 7" id="KW-0346">Stress response</keyword>
<dbReference type="JaponicusDB" id="SJAG_00423">
    <property type="gene designation" value="nst1"/>
</dbReference>
<feature type="region of interest" description="Disordered" evidence="8">
    <location>
        <begin position="904"/>
        <end position="930"/>
    </location>
</feature>
<comment type="similarity">
    <text evidence="2 7">Belongs to the NST1 family.</text>
</comment>
<accession>B6JVK9</accession>
<reference evidence="9 11" key="1">
    <citation type="journal article" date="2011" name="Science">
        <title>Comparative functional genomics of the fission yeasts.</title>
        <authorList>
            <person name="Rhind N."/>
            <person name="Chen Z."/>
            <person name="Yassour M."/>
            <person name="Thompson D.A."/>
            <person name="Haas B.J."/>
            <person name="Habib N."/>
            <person name="Wapinski I."/>
            <person name="Roy S."/>
            <person name="Lin M.F."/>
            <person name="Heiman D.I."/>
            <person name="Young S.K."/>
            <person name="Furuya K."/>
            <person name="Guo Y."/>
            <person name="Pidoux A."/>
            <person name="Chen H.M."/>
            <person name="Robbertse B."/>
            <person name="Goldberg J.M."/>
            <person name="Aoki K."/>
            <person name="Bayne E.H."/>
            <person name="Berlin A.M."/>
            <person name="Desjardins C.A."/>
            <person name="Dobbs E."/>
            <person name="Dukaj L."/>
            <person name="Fan L."/>
            <person name="FitzGerald M.G."/>
            <person name="French C."/>
            <person name="Gujja S."/>
            <person name="Hansen K."/>
            <person name="Keifenheim D."/>
            <person name="Levin J.Z."/>
            <person name="Mosher R.A."/>
            <person name="Mueller C.A."/>
            <person name="Pfiffner J."/>
            <person name="Priest M."/>
            <person name="Russ C."/>
            <person name="Smialowska A."/>
            <person name="Swoboda P."/>
            <person name="Sykes S.M."/>
            <person name="Vaughn M."/>
            <person name="Vengrova S."/>
            <person name="Yoder R."/>
            <person name="Zeng Q."/>
            <person name="Allshire R."/>
            <person name="Baulcombe D."/>
            <person name="Birren B.W."/>
            <person name="Brown W."/>
            <person name="Ekwall K."/>
            <person name="Kellis M."/>
            <person name="Leatherwood J."/>
            <person name="Levin H."/>
            <person name="Margalit H."/>
            <person name="Martienssen R."/>
            <person name="Nieduszynski C.A."/>
            <person name="Spatafora J.W."/>
            <person name="Friedman N."/>
            <person name="Dalgaard J.Z."/>
            <person name="Baumann P."/>
            <person name="Niki H."/>
            <person name="Regev A."/>
            <person name="Nusbaum C."/>
        </authorList>
    </citation>
    <scope>NUCLEOTIDE SEQUENCE [LARGE SCALE GENOMIC DNA]</scope>
    <source>
        <strain evidence="11">yFS275 / FY16936</strain>
    </source>
</reference>
<dbReference type="InterPro" id="IPR051195">
    <property type="entry name" value="Fungal_stress_NST1"/>
</dbReference>
<feature type="compositionally biased region" description="Low complexity" evidence="8">
    <location>
        <begin position="372"/>
        <end position="416"/>
    </location>
</feature>
<evidence type="ECO:0000313" key="11">
    <source>
        <dbReference type="Proteomes" id="UP000001744"/>
    </source>
</evidence>
<dbReference type="VEuPathDB" id="FungiDB:SJAG_00423"/>
<feature type="region of interest" description="Disordered" evidence="8">
    <location>
        <begin position="944"/>
        <end position="1008"/>
    </location>
</feature>
<gene>
    <name evidence="10" type="primary">nst1</name>
    <name evidence="9" type="ORF">SJAG_00423</name>
</gene>
<dbReference type="Pfam" id="PF13945">
    <property type="entry name" value="NST1"/>
    <property type="match status" value="1"/>
</dbReference>
<keyword evidence="11" id="KW-1185">Reference proteome</keyword>
<sequence length="1103" mass="122469">MSNKELRNEALSAGLVPPTFNDLLVPVDSSSSKKKKKKKKKKSKAKKAVAAAAAAVADEDGAVSPSALGNANGDTGVDLLVDNSDALPDITAYKVGEGMIGELGGITSNNWQFTIDADKLNGAPDMLDSSEIVDTAEFPIQLPGGVLDDGPAGSQLTTSSTKKKKKKKKKSKGAQKEGYGASDSYEVPSHRQPIHNQLAYPSRNTSNALINWKPKDKIWSTSSTEERERIREFWLSLTEDERRSLVKVEKEAVLQKMKEQQRYSCSCSVCGRKRMAIEDELEVLYDAYYEELEQYANIQRNKAAAAAAGVAMGTTVAAIAGGHSLGVVNEAISRDAVENPFGDYASQIQSVRQTTSTVTIASEMTSEALQEAVAKAEAAAESSTSNNDASSSTTESSLAQETESASSTEPTSATMADVSQKTISTRPVVRHHNDMLHTASHTEHNAHHHDSRHTGFSTDLYNFGSSLTVKGGILTVADDLLKNDGRKFIEMMEHLAERRIQREDNSMLEPKDEYDEEEGDLDEELEDENDEYDDMEDEADMMTEEQRMEEGRRMFQIFAARLFEQRVFQAYREKVARERQAKLLEELDEENRRAQERELKKAREKEKKKGKKRQLKQQKEEERQRREAERLAEEVARREQEQKKAEEARKRKEELRIKREEERKAQEEERRLREEQKRLAQEEKQREKEREKQRKKEQAKIRERKRLEEEQLRQKKKKEEEALRREQEALEAERKLKEAEEVRGLEQQQEREHDQKLREAKIAAFFADGRPPTEPVSSQTTHAHTSVASSASPSTPLPSLYSPPYATQKTFLHSAHPLKTAAPLLNNLTRLPSFSTNASDLLSNRSMIQSNGDMGTLKLGNGFASSPLLLNNGGVDVRSSPLRDGLGCSIPSLHGSSASALLPNGTLGSLEAQPTRPLSTAPPGLPFPAAGPLALNRSLFSTPSHWQAGNVKPETPTEGEPFSLHTSKPAPIQRPSSSTQHLLTKKKHDQRKMKEEKPMGSKALLDNDEEGSETIIPFARSGNESALNINTTGSTFGTLSNTTLNSLSRNQAYPASSTFNPWTSPFTSPFSVSLQNSTSSLPGSSIWSNNSNVKSVATELKPS</sequence>
<dbReference type="EMBL" id="KE651166">
    <property type="protein sequence ID" value="EEB05410.1"/>
    <property type="molecule type" value="Genomic_DNA"/>
</dbReference>
<feature type="compositionally biased region" description="Basic and acidic residues" evidence="8">
    <location>
        <begin position="501"/>
        <end position="511"/>
    </location>
</feature>
<dbReference type="Proteomes" id="UP000001744">
    <property type="component" value="Unassembled WGS sequence"/>
</dbReference>
<evidence type="ECO:0000256" key="8">
    <source>
        <dbReference type="SAM" id="MobiDB-lite"/>
    </source>
</evidence>
<feature type="compositionally biased region" description="Basic and acidic residues" evidence="8">
    <location>
        <begin position="617"/>
        <end position="761"/>
    </location>
</feature>
<dbReference type="PANTHER" id="PTHR31780:SF10">
    <property type="entry name" value="LD36051P"/>
    <property type="match status" value="1"/>
</dbReference>
<evidence type="ECO:0000256" key="1">
    <source>
        <dbReference type="ARBA" id="ARBA00004496"/>
    </source>
</evidence>
<dbReference type="eggNOG" id="ENOG502QSSK">
    <property type="taxonomic scope" value="Eukaryota"/>
</dbReference>
<dbReference type="OMA" id="YANIQRN"/>
<feature type="region of interest" description="Disordered" evidence="8">
    <location>
        <begin position="372"/>
        <end position="427"/>
    </location>
</feature>